<dbReference type="SUPFAM" id="SSF53756">
    <property type="entry name" value="UDP-Glycosyltransferase/glycogen phosphorylase"/>
    <property type="match status" value="1"/>
</dbReference>
<evidence type="ECO:0000256" key="2">
    <source>
        <dbReference type="ARBA" id="ARBA00022679"/>
    </source>
</evidence>
<name>A0A3M8AFU8_9MICO</name>
<evidence type="ECO:0000259" key="5">
    <source>
        <dbReference type="Pfam" id="PF13439"/>
    </source>
</evidence>
<organism evidence="6 7">
    <name type="scientific">Agromyces tardus</name>
    <dbReference type="NCBI Taxonomy" id="2583849"/>
    <lineage>
        <taxon>Bacteria</taxon>
        <taxon>Bacillati</taxon>
        <taxon>Actinomycetota</taxon>
        <taxon>Actinomycetes</taxon>
        <taxon>Micrococcales</taxon>
        <taxon>Microbacteriaceae</taxon>
        <taxon>Agromyces</taxon>
    </lineage>
</organism>
<keyword evidence="1" id="KW-0328">Glycosyltransferase</keyword>
<feature type="compositionally biased region" description="Low complexity" evidence="3">
    <location>
        <begin position="386"/>
        <end position="403"/>
    </location>
</feature>
<comment type="caution">
    <text evidence="6">The sequence shown here is derived from an EMBL/GenBank/DDBJ whole genome shotgun (WGS) entry which is preliminary data.</text>
</comment>
<keyword evidence="7" id="KW-1185">Reference proteome</keyword>
<proteinExistence type="predicted"/>
<dbReference type="GO" id="GO:0016757">
    <property type="term" value="F:glycosyltransferase activity"/>
    <property type="evidence" value="ECO:0007669"/>
    <property type="project" value="UniProtKB-KW"/>
</dbReference>
<keyword evidence="2 6" id="KW-0808">Transferase</keyword>
<feature type="domain" description="Glycosyl transferase family 1" evidence="4">
    <location>
        <begin position="193"/>
        <end position="355"/>
    </location>
</feature>
<accession>A0A3M8AFU8</accession>
<evidence type="ECO:0000256" key="1">
    <source>
        <dbReference type="ARBA" id="ARBA00022676"/>
    </source>
</evidence>
<dbReference type="Proteomes" id="UP000275048">
    <property type="component" value="Unassembled WGS sequence"/>
</dbReference>
<feature type="region of interest" description="Disordered" evidence="3">
    <location>
        <begin position="381"/>
        <end position="403"/>
    </location>
</feature>
<dbReference type="Pfam" id="PF00534">
    <property type="entry name" value="Glycos_transf_1"/>
    <property type="match status" value="1"/>
</dbReference>
<dbReference type="EMBL" id="RHHB01000011">
    <property type="protein sequence ID" value="RNB50063.1"/>
    <property type="molecule type" value="Genomic_DNA"/>
</dbReference>
<sequence length="403" mass="44691">MTRTEQVRIVQIVPFIGPGTGVAGVAFNLERELLALGARVERFTFNDALRGRSRPWPKTRLLARLRGGWRMVWFSTVGTRRARQFVAARPEAVVICHNNVLAGDVYVNHGLLLASMRARGRSWWGLYRNPVHVFVYLRDRVRYRGRTHRAVVCLSEADAADLRATYGPVRPRIVVIPNGVDLERFRPPTPEERRAARSELGLGTEERVAVFVGHEFSRKGLSFAIRGLQHAPSVLLLIIGGNDDIIAAANAEAQEHGVGDRVLFTGPREILTPFLAASDFFVLPSAYEANALVVLEALASGLPVIATPVGFAPEIIADGENGFLVERDERHVGERMEQLANLEDAESAEWSRRARATAERYSWRSVAERYLELVEELRAERERESAAAGGSRAESRAAGRSTG</sequence>
<dbReference type="AlphaFoldDB" id="A0A3M8AFU8"/>
<dbReference type="InterPro" id="IPR028098">
    <property type="entry name" value="Glyco_trans_4-like_N"/>
</dbReference>
<dbReference type="PANTHER" id="PTHR12526">
    <property type="entry name" value="GLYCOSYLTRANSFERASE"/>
    <property type="match status" value="1"/>
</dbReference>
<dbReference type="PANTHER" id="PTHR12526:SF637">
    <property type="entry name" value="GLYCOSYLTRANSFERASE EPSF-RELATED"/>
    <property type="match status" value="1"/>
</dbReference>
<evidence type="ECO:0000313" key="7">
    <source>
        <dbReference type="Proteomes" id="UP000275048"/>
    </source>
</evidence>
<gene>
    <name evidence="6" type="ORF">EDM22_08165</name>
</gene>
<dbReference type="Pfam" id="PF13439">
    <property type="entry name" value="Glyco_transf_4"/>
    <property type="match status" value="1"/>
</dbReference>
<dbReference type="Gene3D" id="3.40.50.2000">
    <property type="entry name" value="Glycogen Phosphorylase B"/>
    <property type="match status" value="2"/>
</dbReference>
<dbReference type="InterPro" id="IPR001296">
    <property type="entry name" value="Glyco_trans_1"/>
</dbReference>
<protein>
    <submittedName>
        <fullName evidence="6">Glycosyltransferase family 1 protein</fullName>
    </submittedName>
</protein>
<dbReference type="CDD" id="cd03801">
    <property type="entry name" value="GT4_PimA-like"/>
    <property type="match status" value="1"/>
</dbReference>
<dbReference type="RefSeq" id="WP_122936571.1">
    <property type="nucleotide sequence ID" value="NZ_JBHSNT010000060.1"/>
</dbReference>
<evidence type="ECO:0000256" key="3">
    <source>
        <dbReference type="SAM" id="MobiDB-lite"/>
    </source>
</evidence>
<evidence type="ECO:0000259" key="4">
    <source>
        <dbReference type="Pfam" id="PF00534"/>
    </source>
</evidence>
<reference evidence="6 7" key="1">
    <citation type="submission" date="2018-10" db="EMBL/GenBank/DDBJ databases">
        <title>Isolation, diversity and antibacterial activity of antinobacteria from the wheat rhizosphere soil.</title>
        <authorList>
            <person name="Sun T."/>
        </authorList>
    </citation>
    <scope>NUCLEOTIDE SEQUENCE [LARGE SCALE GENOMIC DNA]</scope>
    <source>
        <strain evidence="6 7">SJ-23</strain>
    </source>
</reference>
<dbReference type="OrthoDB" id="9810929at2"/>
<feature type="domain" description="Glycosyltransferase subfamily 4-like N-terminal" evidence="5">
    <location>
        <begin position="21"/>
        <end position="184"/>
    </location>
</feature>
<evidence type="ECO:0000313" key="6">
    <source>
        <dbReference type="EMBL" id="RNB50063.1"/>
    </source>
</evidence>